<dbReference type="InterPro" id="IPR001347">
    <property type="entry name" value="SIS_dom"/>
</dbReference>
<dbReference type="InterPro" id="IPR035464">
    <property type="entry name" value="SIS_AgaS"/>
</dbReference>
<evidence type="ECO:0000256" key="3">
    <source>
        <dbReference type="ARBA" id="ARBA00022801"/>
    </source>
</evidence>
<gene>
    <name evidence="6" type="ORF">C6P37_11425</name>
</gene>
<dbReference type="SUPFAM" id="SSF53697">
    <property type="entry name" value="SIS domain"/>
    <property type="match status" value="1"/>
</dbReference>
<dbReference type="GO" id="GO:1901135">
    <property type="term" value="P:carbohydrate derivative metabolic process"/>
    <property type="evidence" value="ECO:0007669"/>
    <property type="project" value="InterPro"/>
</dbReference>
<dbReference type="InterPro" id="IPR050303">
    <property type="entry name" value="GatZ_KbaZ_carbometab"/>
</dbReference>
<dbReference type="CDD" id="cd05008">
    <property type="entry name" value="SIS_GlmS_GlmD_1"/>
    <property type="match status" value="1"/>
</dbReference>
<evidence type="ECO:0000256" key="4">
    <source>
        <dbReference type="ARBA" id="ARBA00029292"/>
    </source>
</evidence>
<dbReference type="CDD" id="cd05010">
    <property type="entry name" value="SIS_AgaS_like"/>
    <property type="match status" value="1"/>
</dbReference>
<dbReference type="EMBL" id="QEWE01000021">
    <property type="protein sequence ID" value="REJ27424.1"/>
    <property type="molecule type" value="Genomic_DNA"/>
</dbReference>
<protein>
    <submittedName>
        <fullName evidence="6">Tagatose-6-phosphate ketose isomerase</fullName>
    </submittedName>
</protein>
<organism evidence="6 7">
    <name type="scientific">Caldibacillus debilis</name>
    <dbReference type="NCBI Taxonomy" id="301148"/>
    <lineage>
        <taxon>Bacteria</taxon>
        <taxon>Bacillati</taxon>
        <taxon>Bacillota</taxon>
        <taxon>Bacilli</taxon>
        <taxon>Bacillales</taxon>
        <taxon>Bacillaceae</taxon>
        <taxon>Caldibacillus</taxon>
    </lineage>
</organism>
<reference evidence="6 7" key="1">
    <citation type="submission" date="2018-03" db="EMBL/GenBank/DDBJ databases">
        <authorList>
            <person name="Keele B.F."/>
        </authorList>
    </citation>
    <scope>NUCLEOTIDE SEQUENCE [LARGE SCALE GENOMIC DNA]</scope>
    <source>
        <strain evidence="6">ZCTH4_d</strain>
    </source>
</reference>
<dbReference type="InterPro" id="IPR046348">
    <property type="entry name" value="SIS_dom_sf"/>
</dbReference>
<dbReference type="GO" id="GO:0016853">
    <property type="term" value="F:isomerase activity"/>
    <property type="evidence" value="ECO:0007669"/>
    <property type="project" value="UniProtKB-KW"/>
</dbReference>
<keyword evidence="2" id="KW-0677">Repeat</keyword>
<evidence type="ECO:0000313" key="7">
    <source>
        <dbReference type="Proteomes" id="UP000257014"/>
    </source>
</evidence>
<dbReference type="Gene3D" id="3.40.50.10490">
    <property type="entry name" value="Glucose-6-phosphate isomerase like protein, domain 1"/>
    <property type="match status" value="2"/>
</dbReference>
<dbReference type="Pfam" id="PF01380">
    <property type="entry name" value="SIS"/>
    <property type="match status" value="2"/>
</dbReference>
<proteinExistence type="inferred from homology"/>
<dbReference type="GO" id="GO:0009401">
    <property type="term" value="P:phosphoenolpyruvate-dependent sugar phosphotransferase system"/>
    <property type="evidence" value="ECO:0007669"/>
    <property type="project" value="TreeGrafter"/>
</dbReference>
<name>A0A3E0K3F5_9BACI</name>
<keyword evidence="3" id="KW-0378">Hydrolase</keyword>
<sequence>MILDYSKEDLVKLGGIHTAAEIEQQPAVWEKVYRLIAEKKFEIERFLQQLNKTYPFVRVILTGAGTSAYVGETILPYLQCYRRYEHFYFESTPTTDIVSSPYFYFQEEIPTLLVSFARSGNSPESVAASQLGEQIVKHFYQIIITCNKDGHLAKNAAQNENSLLLLMPEETNDKGFAMTSSFTAMLLTAILALQTENLDNIRSWLSEIVNQGKKFLQDHLEKINEIADWDFGRIVYLGSGPLKGLARESALKMLELTGGKTVTAYESSLGFRHGPKSIIDDKTVVVMYISGDSYTRKYDIDMMKEIYTGRTNSKVVALTQNPDDEIQRHCHYLIDSSTKDWPDIRLAFLYIIFAQTLALKKSIKLGIAPDNPSPAGIVNRVVKGVTIYPYK</sequence>
<dbReference type="AlphaFoldDB" id="A0A3E0K3F5"/>
<dbReference type="Proteomes" id="UP000257014">
    <property type="component" value="Unassembled WGS sequence"/>
</dbReference>
<keyword evidence="6" id="KW-0413">Isomerase</keyword>
<evidence type="ECO:0000256" key="2">
    <source>
        <dbReference type="ARBA" id="ARBA00022737"/>
    </source>
</evidence>
<evidence type="ECO:0000259" key="5">
    <source>
        <dbReference type="PROSITE" id="PS51464"/>
    </source>
</evidence>
<comment type="catalytic activity">
    <reaction evidence="4">
        <text>D-galactosamine 6-phosphate + H2O = D-tagatopyranose 1-phosphate + NH4(+)</text>
        <dbReference type="Rhea" id="RHEA:47680"/>
        <dbReference type="ChEBI" id="CHEBI:15377"/>
        <dbReference type="ChEBI" id="CHEBI:28938"/>
        <dbReference type="ChEBI" id="CHEBI:71674"/>
        <dbReference type="ChEBI" id="CHEBI:138150"/>
    </reaction>
</comment>
<dbReference type="GO" id="GO:0016787">
    <property type="term" value="F:hydrolase activity"/>
    <property type="evidence" value="ECO:0007669"/>
    <property type="project" value="UniProtKB-KW"/>
</dbReference>
<dbReference type="GO" id="GO:0005886">
    <property type="term" value="C:plasma membrane"/>
    <property type="evidence" value="ECO:0007669"/>
    <property type="project" value="TreeGrafter"/>
</dbReference>
<dbReference type="PROSITE" id="PS51464">
    <property type="entry name" value="SIS"/>
    <property type="match status" value="2"/>
</dbReference>
<accession>A0A3E0K3F5</accession>
<dbReference type="GO" id="GO:0097367">
    <property type="term" value="F:carbohydrate derivative binding"/>
    <property type="evidence" value="ECO:0007669"/>
    <property type="project" value="InterPro"/>
</dbReference>
<dbReference type="PANTHER" id="PTHR32502">
    <property type="entry name" value="N-ACETYLGALACTOSAMINE PERMEASE II COMPONENT-RELATED"/>
    <property type="match status" value="1"/>
</dbReference>
<feature type="domain" description="SIS" evidence="5">
    <location>
        <begin position="46"/>
        <end position="201"/>
    </location>
</feature>
<evidence type="ECO:0000313" key="6">
    <source>
        <dbReference type="EMBL" id="REJ27424.1"/>
    </source>
</evidence>
<dbReference type="InterPro" id="IPR035466">
    <property type="entry name" value="GlmS/AgaS_SIS"/>
</dbReference>
<comment type="similarity">
    <text evidence="1">Belongs to the SIS family. AgaS subfamily.</text>
</comment>
<evidence type="ECO:0000256" key="1">
    <source>
        <dbReference type="ARBA" id="ARBA00007748"/>
    </source>
</evidence>
<feature type="domain" description="SIS" evidence="5">
    <location>
        <begin position="216"/>
        <end position="372"/>
    </location>
</feature>
<comment type="caution">
    <text evidence="6">The sequence shown here is derived from an EMBL/GenBank/DDBJ whole genome shotgun (WGS) entry which is preliminary data.</text>
</comment>
<dbReference type="RefSeq" id="WP_276644077.1">
    <property type="nucleotide sequence ID" value="NZ_QEWE01000021.1"/>
</dbReference>
<dbReference type="PANTHER" id="PTHR32502:SF3">
    <property type="entry name" value="D-GALACTOSAMINE-6-PHOSPHATE DEAMINASE AGAS-RELATED"/>
    <property type="match status" value="1"/>
</dbReference>